<accession>A0A4R2SW07</accession>
<protein>
    <submittedName>
        <fullName evidence="1">Uncharacterized protein</fullName>
    </submittedName>
</protein>
<dbReference type="AlphaFoldDB" id="A0A4R2SW07"/>
<dbReference type="Proteomes" id="UP000295504">
    <property type="component" value="Unassembled WGS sequence"/>
</dbReference>
<proteinExistence type="predicted"/>
<evidence type="ECO:0000313" key="1">
    <source>
        <dbReference type="EMBL" id="TCP94637.1"/>
    </source>
</evidence>
<sequence>MFLGGMNYLFHPIPYILRGHRSMSYTNEDIRKASELFFYLLSKRIVPANDVLASQYYENNEISEIIKNMAEEGGLRVLATRQNLHLVAKGESSIFATTYSHMKERYTRLQRKRHFYLANIIICIYLAEIDRDNRFSFRIEDAGISYFKLEEIITNTLEAWKKRNEQEEGFSRDFAIALDEIYHLWMVEMSHSKESKDGVGFSTASNTRLGFINEALKPLEQENLIINLTRESRIIPKEELYERLEHLYHGGDRYEEIIELIKYERRDNEDAKTS</sequence>
<organism evidence="1 2">
    <name type="scientific">Serpentinicella alkaliphila</name>
    <dbReference type="NCBI Taxonomy" id="1734049"/>
    <lineage>
        <taxon>Bacteria</taxon>
        <taxon>Bacillati</taxon>
        <taxon>Bacillota</taxon>
        <taxon>Clostridia</taxon>
        <taxon>Peptostreptococcales</taxon>
        <taxon>Natronincolaceae</taxon>
        <taxon>Serpentinicella</taxon>
    </lineage>
</organism>
<dbReference type="EMBL" id="SLYC01000074">
    <property type="protein sequence ID" value="TCP94637.1"/>
    <property type="molecule type" value="Genomic_DNA"/>
</dbReference>
<name>A0A4R2SW07_9FIRM</name>
<gene>
    <name evidence="1" type="ORF">EDD79_10743</name>
</gene>
<keyword evidence="2" id="KW-1185">Reference proteome</keyword>
<reference evidence="1 2" key="1">
    <citation type="submission" date="2019-03" db="EMBL/GenBank/DDBJ databases">
        <title>Genomic Encyclopedia of Type Strains, Phase IV (KMG-IV): sequencing the most valuable type-strain genomes for metagenomic binning, comparative biology and taxonomic classification.</title>
        <authorList>
            <person name="Goeker M."/>
        </authorList>
    </citation>
    <scope>NUCLEOTIDE SEQUENCE [LARGE SCALE GENOMIC DNA]</scope>
    <source>
        <strain evidence="1 2">DSM 100013</strain>
    </source>
</reference>
<comment type="caution">
    <text evidence="1">The sequence shown here is derived from an EMBL/GenBank/DDBJ whole genome shotgun (WGS) entry which is preliminary data.</text>
</comment>
<dbReference type="Pfam" id="PF19539">
    <property type="entry name" value="DUF6063"/>
    <property type="match status" value="1"/>
</dbReference>
<evidence type="ECO:0000313" key="2">
    <source>
        <dbReference type="Proteomes" id="UP000295504"/>
    </source>
</evidence>
<dbReference type="InterPro" id="IPR045707">
    <property type="entry name" value="DUF6063"/>
</dbReference>